<accession>A0A2A5T2B3</accession>
<keyword evidence="2" id="KW-1185">Reference proteome</keyword>
<proteinExistence type="predicted"/>
<sequence>MIFYHIRQRHPPLKVSSTVHVLLDFLRPYTTQAQSDFFHQANNIELGDVFLRQN</sequence>
<evidence type="ECO:0000313" key="1">
    <source>
        <dbReference type="EMBL" id="PCS22271.1"/>
    </source>
</evidence>
<dbReference type="AlphaFoldDB" id="A0A2A5T2B3"/>
<reference evidence="2" key="1">
    <citation type="submission" date="2017-04" db="EMBL/GenBank/DDBJ databases">
        <title>Genome evolution of the luminous symbionts of deep sea anglerfish.</title>
        <authorList>
            <person name="Hendry T.A."/>
        </authorList>
    </citation>
    <scope>NUCLEOTIDE SEQUENCE [LARGE SCALE GENOMIC DNA]</scope>
</reference>
<dbReference type="Proteomes" id="UP000219020">
    <property type="component" value="Unassembled WGS sequence"/>
</dbReference>
<comment type="caution">
    <text evidence="1">The sequence shown here is derived from an EMBL/GenBank/DDBJ whole genome shotgun (WGS) entry which is preliminary data.</text>
</comment>
<name>A0A2A5T2B3_9GAMM</name>
<organism evidence="1 2">
    <name type="scientific">Candidatus Enterovibrio escicola</name>
    <dbReference type="NCBI Taxonomy" id="1927127"/>
    <lineage>
        <taxon>Bacteria</taxon>
        <taxon>Pseudomonadati</taxon>
        <taxon>Pseudomonadota</taxon>
        <taxon>Gammaproteobacteria</taxon>
        <taxon>Vibrionales</taxon>
        <taxon>Vibrionaceae</taxon>
        <taxon>Enterovibrio</taxon>
    </lineage>
</organism>
<evidence type="ECO:0000313" key="2">
    <source>
        <dbReference type="Proteomes" id="UP000219020"/>
    </source>
</evidence>
<protein>
    <submittedName>
        <fullName evidence="1">Uncharacterized protein</fullName>
    </submittedName>
</protein>
<dbReference type="GeneID" id="95972638"/>
<dbReference type="RefSeq" id="WP_158523688.1">
    <property type="nucleotide sequence ID" value="NZ_CAWNJE010000038.1"/>
</dbReference>
<gene>
    <name evidence="1" type="ORF">BTN49_2000</name>
</gene>
<dbReference type="EMBL" id="NBYY01000022">
    <property type="protein sequence ID" value="PCS22271.1"/>
    <property type="molecule type" value="Genomic_DNA"/>
</dbReference>